<proteinExistence type="predicted"/>
<sequence>MTLDPRSGMPLHRQLAAALRARIAAGEWPPGALLPAQARLAHEYEVGKATVLAAVAALRAEGLIDVERGVGLRVREPADRERVAVPRGALIVCRPPTPDERARLDIPEGVHVQVVTVGGRVRGVYPGDRVELSTS</sequence>
<evidence type="ECO:0000313" key="5">
    <source>
        <dbReference type="EMBL" id="TCB97603.1"/>
    </source>
</evidence>
<comment type="caution">
    <text evidence="5">The sequence shown here is derived from an EMBL/GenBank/DDBJ whole genome shotgun (WGS) entry which is preliminary data.</text>
</comment>
<protein>
    <submittedName>
        <fullName evidence="5">GntR family transcriptional regulator</fullName>
    </submittedName>
</protein>
<dbReference type="SUPFAM" id="SSF46785">
    <property type="entry name" value="Winged helix' DNA-binding domain"/>
    <property type="match status" value="1"/>
</dbReference>
<dbReference type="InterPro" id="IPR050679">
    <property type="entry name" value="Bact_HTH_transcr_reg"/>
</dbReference>
<evidence type="ECO:0000256" key="3">
    <source>
        <dbReference type="ARBA" id="ARBA00023163"/>
    </source>
</evidence>
<dbReference type="RefSeq" id="WP_131303650.1">
    <property type="nucleotide sequence ID" value="NZ_SJJR01000006.1"/>
</dbReference>
<keyword evidence="1" id="KW-0805">Transcription regulation</keyword>
<name>A0A4R0GMC2_9ACTN</name>
<dbReference type="Gene3D" id="1.10.10.10">
    <property type="entry name" value="Winged helix-like DNA-binding domain superfamily/Winged helix DNA-binding domain"/>
    <property type="match status" value="1"/>
</dbReference>
<dbReference type="PANTHER" id="PTHR44846:SF17">
    <property type="entry name" value="GNTR-FAMILY TRANSCRIPTIONAL REGULATOR"/>
    <property type="match status" value="1"/>
</dbReference>
<organism evidence="5 6">
    <name type="scientific">Micromonospora zingiberis</name>
    <dbReference type="NCBI Taxonomy" id="2053011"/>
    <lineage>
        <taxon>Bacteria</taxon>
        <taxon>Bacillati</taxon>
        <taxon>Actinomycetota</taxon>
        <taxon>Actinomycetes</taxon>
        <taxon>Micromonosporales</taxon>
        <taxon>Micromonosporaceae</taxon>
        <taxon>Micromonospora</taxon>
    </lineage>
</organism>
<dbReference type="SMART" id="SM00345">
    <property type="entry name" value="HTH_GNTR"/>
    <property type="match status" value="1"/>
</dbReference>
<evidence type="ECO:0000313" key="6">
    <source>
        <dbReference type="Proteomes" id="UP000292274"/>
    </source>
</evidence>
<dbReference type="GO" id="GO:0003677">
    <property type="term" value="F:DNA binding"/>
    <property type="evidence" value="ECO:0007669"/>
    <property type="project" value="UniProtKB-KW"/>
</dbReference>
<dbReference type="GO" id="GO:0003700">
    <property type="term" value="F:DNA-binding transcription factor activity"/>
    <property type="evidence" value="ECO:0007669"/>
    <property type="project" value="InterPro"/>
</dbReference>
<feature type="domain" description="HTH gntR-type" evidence="4">
    <location>
        <begin position="9"/>
        <end position="77"/>
    </location>
</feature>
<gene>
    <name evidence="5" type="ORF">E0H26_11845</name>
</gene>
<evidence type="ECO:0000256" key="1">
    <source>
        <dbReference type="ARBA" id="ARBA00023015"/>
    </source>
</evidence>
<accession>A0A4R0GMC2</accession>
<keyword evidence="3" id="KW-0804">Transcription</keyword>
<dbReference type="PROSITE" id="PS50949">
    <property type="entry name" value="HTH_GNTR"/>
    <property type="match status" value="1"/>
</dbReference>
<keyword evidence="2" id="KW-0238">DNA-binding</keyword>
<keyword evidence="6" id="KW-1185">Reference proteome</keyword>
<dbReference type="InterPro" id="IPR000524">
    <property type="entry name" value="Tscrpt_reg_HTH_GntR"/>
</dbReference>
<evidence type="ECO:0000256" key="2">
    <source>
        <dbReference type="ARBA" id="ARBA00023125"/>
    </source>
</evidence>
<dbReference type="EMBL" id="SJJR01000006">
    <property type="protein sequence ID" value="TCB97603.1"/>
    <property type="molecule type" value="Genomic_DNA"/>
</dbReference>
<reference evidence="5 6" key="1">
    <citation type="submission" date="2019-02" db="EMBL/GenBank/DDBJ databases">
        <title>Jishengella sp. nov., isolated from a root of Zingiber montanum.</title>
        <authorList>
            <person name="Kuncharoen N."/>
            <person name="Kudo T."/>
            <person name="Masahiro Y."/>
            <person name="Ohkuma M."/>
            <person name="Tanasupawat S."/>
        </authorList>
    </citation>
    <scope>NUCLEOTIDE SEQUENCE [LARGE SCALE GENOMIC DNA]</scope>
    <source>
        <strain evidence="5 6">PLAI 1-1</strain>
    </source>
</reference>
<dbReference type="InterPro" id="IPR036390">
    <property type="entry name" value="WH_DNA-bd_sf"/>
</dbReference>
<dbReference type="GO" id="GO:0045892">
    <property type="term" value="P:negative regulation of DNA-templated transcription"/>
    <property type="evidence" value="ECO:0007669"/>
    <property type="project" value="TreeGrafter"/>
</dbReference>
<dbReference type="AlphaFoldDB" id="A0A4R0GMC2"/>
<dbReference type="Pfam" id="PF00392">
    <property type="entry name" value="GntR"/>
    <property type="match status" value="1"/>
</dbReference>
<dbReference type="Proteomes" id="UP000292274">
    <property type="component" value="Unassembled WGS sequence"/>
</dbReference>
<dbReference type="OrthoDB" id="4558810at2"/>
<dbReference type="PANTHER" id="PTHR44846">
    <property type="entry name" value="MANNOSYL-D-GLYCERATE TRANSPORT/METABOLISM SYSTEM REPRESSOR MNGR-RELATED"/>
    <property type="match status" value="1"/>
</dbReference>
<dbReference type="InterPro" id="IPR036388">
    <property type="entry name" value="WH-like_DNA-bd_sf"/>
</dbReference>
<dbReference type="PRINTS" id="PR00035">
    <property type="entry name" value="HTHGNTR"/>
</dbReference>
<evidence type="ECO:0000259" key="4">
    <source>
        <dbReference type="PROSITE" id="PS50949"/>
    </source>
</evidence>